<organism evidence="2 3">
    <name type="scientific">Conger conger</name>
    <name type="common">Conger eel</name>
    <name type="synonym">Muraena conger</name>
    <dbReference type="NCBI Taxonomy" id="82655"/>
    <lineage>
        <taxon>Eukaryota</taxon>
        <taxon>Metazoa</taxon>
        <taxon>Chordata</taxon>
        <taxon>Craniata</taxon>
        <taxon>Vertebrata</taxon>
        <taxon>Euteleostomi</taxon>
        <taxon>Actinopterygii</taxon>
        <taxon>Neopterygii</taxon>
        <taxon>Teleostei</taxon>
        <taxon>Anguilliformes</taxon>
        <taxon>Congridae</taxon>
        <taxon>Conger</taxon>
    </lineage>
</organism>
<comment type="caution">
    <text evidence="2">The sequence shown here is derived from an EMBL/GenBank/DDBJ whole genome shotgun (WGS) entry which is preliminary data.</text>
</comment>
<accession>A0A9Q1DB33</accession>
<evidence type="ECO:0000313" key="3">
    <source>
        <dbReference type="Proteomes" id="UP001152803"/>
    </source>
</evidence>
<evidence type="ECO:0000256" key="1">
    <source>
        <dbReference type="SAM" id="Phobius"/>
    </source>
</evidence>
<keyword evidence="1" id="KW-0472">Membrane</keyword>
<evidence type="ECO:0000313" key="2">
    <source>
        <dbReference type="EMBL" id="KAJ8264900.1"/>
    </source>
</evidence>
<keyword evidence="1" id="KW-1133">Transmembrane helix</keyword>
<proteinExistence type="predicted"/>
<name>A0A9Q1DB33_CONCO</name>
<dbReference type="Proteomes" id="UP001152803">
    <property type="component" value="Unassembled WGS sequence"/>
</dbReference>
<gene>
    <name evidence="2" type="ORF">COCON_G00139990</name>
</gene>
<feature type="transmembrane region" description="Helical" evidence="1">
    <location>
        <begin position="48"/>
        <end position="73"/>
    </location>
</feature>
<dbReference type="EMBL" id="JAFJMO010000010">
    <property type="protein sequence ID" value="KAJ8264900.1"/>
    <property type="molecule type" value="Genomic_DNA"/>
</dbReference>
<dbReference type="OrthoDB" id="7493297at2759"/>
<protein>
    <submittedName>
        <fullName evidence="2">Uncharacterized protein</fullName>
    </submittedName>
</protein>
<dbReference type="AlphaFoldDB" id="A0A9Q1DB33"/>
<sequence>MDFILLHSRNVGGHHDISFRCRLHSCYYSPIQQYYGKQCELLRWGSGFYAVLFGALGVALLLFCVCVVAIVVLRRRRRRRHSLDEDYFNFINTGLGSGGLPGRSGLYELDDSVTFANEFPPGVFSPSLEYVDTSMNVTIRRPELILS</sequence>
<keyword evidence="3" id="KW-1185">Reference proteome</keyword>
<keyword evidence="1" id="KW-0812">Transmembrane</keyword>
<reference evidence="2" key="1">
    <citation type="journal article" date="2023" name="Science">
        <title>Genome structures resolve the early diversification of teleost fishes.</title>
        <authorList>
            <person name="Parey E."/>
            <person name="Louis A."/>
            <person name="Montfort J."/>
            <person name="Bouchez O."/>
            <person name="Roques C."/>
            <person name="Iampietro C."/>
            <person name="Lluch J."/>
            <person name="Castinel A."/>
            <person name="Donnadieu C."/>
            <person name="Desvignes T."/>
            <person name="Floi Bucao C."/>
            <person name="Jouanno E."/>
            <person name="Wen M."/>
            <person name="Mejri S."/>
            <person name="Dirks R."/>
            <person name="Jansen H."/>
            <person name="Henkel C."/>
            <person name="Chen W.J."/>
            <person name="Zahm M."/>
            <person name="Cabau C."/>
            <person name="Klopp C."/>
            <person name="Thompson A.W."/>
            <person name="Robinson-Rechavi M."/>
            <person name="Braasch I."/>
            <person name="Lecointre G."/>
            <person name="Bobe J."/>
            <person name="Postlethwait J.H."/>
            <person name="Berthelot C."/>
            <person name="Roest Crollius H."/>
            <person name="Guiguen Y."/>
        </authorList>
    </citation>
    <scope>NUCLEOTIDE SEQUENCE</scope>
    <source>
        <strain evidence="2">Concon-B</strain>
    </source>
</reference>